<dbReference type="Proteomes" id="UP000542742">
    <property type="component" value="Unassembled WGS sequence"/>
</dbReference>
<dbReference type="PANTHER" id="PTHR44942">
    <property type="entry name" value="METHYLTRANSF_11 DOMAIN-CONTAINING PROTEIN"/>
    <property type="match status" value="1"/>
</dbReference>
<evidence type="ECO:0000313" key="5">
    <source>
        <dbReference type="EMBL" id="MBB4692829.1"/>
    </source>
</evidence>
<keyword evidence="2 5" id="KW-0489">Methyltransferase</keyword>
<dbReference type="Gene3D" id="3.40.50.150">
    <property type="entry name" value="Vaccinia Virus protein VP39"/>
    <property type="match status" value="1"/>
</dbReference>
<dbReference type="SUPFAM" id="SSF53335">
    <property type="entry name" value="S-adenosyl-L-methionine-dependent methyltransferases"/>
    <property type="match status" value="1"/>
</dbReference>
<dbReference type="InterPro" id="IPR051052">
    <property type="entry name" value="Diverse_substrate_MTase"/>
</dbReference>
<evidence type="ECO:0000256" key="2">
    <source>
        <dbReference type="ARBA" id="ARBA00022603"/>
    </source>
</evidence>
<evidence type="ECO:0000259" key="4">
    <source>
        <dbReference type="Pfam" id="PF08241"/>
    </source>
</evidence>
<dbReference type="PANTHER" id="PTHR44942:SF4">
    <property type="entry name" value="METHYLTRANSFERASE TYPE 11 DOMAIN-CONTAINING PROTEIN"/>
    <property type="match status" value="1"/>
</dbReference>
<dbReference type="InterPro" id="IPR029063">
    <property type="entry name" value="SAM-dependent_MTases_sf"/>
</dbReference>
<dbReference type="CDD" id="cd02440">
    <property type="entry name" value="AdoMet_MTases"/>
    <property type="match status" value="1"/>
</dbReference>
<reference evidence="5 6" key="1">
    <citation type="submission" date="2020-08" db="EMBL/GenBank/DDBJ databases">
        <title>Sequencing the genomes of 1000 actinobacteria strains.</title>
        <authorList>
            <person name="Klenk H.-P."/>
        </authorList>
    </citation>
    <scope>NUCLEOTIDE SEQUENCE [LARGE SCALE GENOMIC DNA]</scope>
    <source>
        <strain evidence="5 6">DSM 45518</strain>
    </source>
</reference>
<dbReference type="AlphaFoldDB" id="A0A7W7G1N9"/>
<sequence length="255" mass="27505">MTNRALTFGAIAQAYERFRPGYPPELLDVVAGYAGRPITAALEIGAGTGKATRLLAGRVGTVTAVEPDEAMLTELRKHVPANVETASATFESFRPRRHYDLVYAAAALHWTEPHGRWQRVARMLGPGGVFASFGGPLRLADPALDEAVSRARRPFLDSDDAPIPAGPWPDDELRASPWFTDVQPFTIERRLSVSAADYVGHLSTVSAYLALPLPVRERVYESVARVLPATVDLVADITGVLARSARDGDGQPGHA</sequence>
<evidence type="ECO:0000256" key="1">
    <source>
        <dbReference type="ARBA" id="ARBA00008361"/>
    </source>
</evidence>
<keyword evidence="3 5" id="KW-0808">Transferase</keyword>
<name>A0A7W7G1N9_9ACTN</name>
<comment type="caution">
    <text evidence="5">The sequence shown here is derived from an EMBL/GenBank/DDBJ whole genome shotgun (WGS) entry which is preliminary data.</text>
</comment>
<proteinExistence type="inferred from homology"/>
<dbReference type="GO" id="GO:0008757">
    <property type="term" value="F:S-adenosylmethionine-dependent methyltransferase activity"/>
    <property type="evidence" value="ECO:0007669"/>
    <property type="project" value="InterPro"/>
</dbReference>
<evidence type="ECO:0000256" key="3">
    <source>
        <dbReference type="ARBA" id="ARBA00022679"/>
    </source>
</evidence>
<comment type="similarity">
    <text evidence="1">Belongs to the methyltransferase superfamily.</text>
</comment>
<dbReference type="Pfam" id="PF08241">
    <property type="entry name" value="Methyltransf_11"/>
    <property type="match status" value="1"/>
</dbReference>
<organism evidence="5 6">
    <name type="scientific">Paractinoplanes abujensis</name>
    <dbReference type="NCBI Taxonomy" id="882441"/>
    <lineage>
        <taxon>Bacteria</taxon>
        <taxon>Bacillati</taxon>
        <taxon>Actinomycetota</taxon>
        <taxon>Actinomycetes</taxon>
        <taxon>Micromonosporales</taxon>
        <taxon>Micromonosporaceae</taxon>
        <taxon>Paractinoplanes</taxon>
    </lineage>
</organism>
<dbReference type="RefSeq" id="WP_184951509.1">
    <property type="nucleotide sequence ID" value="NZ_BOMC01000063.1"/>
</dbReference>
<dbReference type="GO" id="GO:0032259">
    <property type="term" value="P:methylation"/>
    <property type="evidence" value="ECO:0007669"/>
    <property type="project" value="UniProtKB-KW"/>
</dbReference>
<gene>
    <name evidence="5" type="ORF">BKA14_002977</name>
</gene>
<protein>
    <submittedName>
        <fullName evidence="5">SAM-dependent methyltransferase</fullName>
    </submittedName>
</protein>
<keyword evidence="6" id="KW-1185">Reference proteome</keyword>
<evidence type="ECO:0000313" key="6">
    <source>
        <dbReference type="Proteomes" id="UP000542742"/>
    </source>
</evidence>
<dbReference type="EMBL" id="JACHMF010000001">
    <property type="protein sequence ID" value="MBB4692829.1"/>
    <property type="molecule type" value="Genomic_DNA"/>
</dbReference>
<dbReference type="InterPro" id="IPR013216">
    <property type="entry name" value="Methyltransf_11"/>
</dbReference>
<feature type="domain" description="Methyltransferase type 11" evidence="4">
    <location>
        <begin position="42"/>
        <end position="131"/>
    </location>
</feature>
<accession>A0A7W7G1N9</accession>